<comment type="caution">
    <text evidence="2">The sequence shown here is derived from an EMBL/GenBank/DDBJ whole genome shotgun (WGS) entry which is preliminary data.</text>
</comment>
<dbReference type="EMBL" id="JAEVFJ010000036">
    <property type="protein sequence ID" value="KAH8091421.1"/>
    <property type="molecule type" value="Genomic_DNA"/>
</dbReference>
<dbReference type="OrthoDB" id="2788229at2759"/>
<keyword evidence="3" id="KW-1185">Reference proteome</keyword>
<dbReference type="Proteomes" id="UP000813824">
    <property type="component" value="Unassembled WGS sequence"/>
</dbReference>
<gene>
    <name evidence="2" type="ORF">BXZ70DRAFT_486069</name>
</gene>
<sequence>MHGGSYIAPERHGASTSVTLEGETNPTWAGLHHGFPRLPIEICEYIIDAIAISSNDFEEYHMKVTLRACALVSKAWVPRCRFHLCRIVNITSYDSLVSFARYIKSFNDLPSRVLKLRIGPPMEDFTFGSGQWNQTWVSFVPVLLPRLHNLQRLHLDCVDLDQQNVIFWRNYTLFHCDELDLDGLVCSYPPQIARLVSAIQPQKLELSPLLGQCAQEPLATRFSSCTTFKRLKSVDVTLQYWEDAVVFFRVWSMSGPHLSSIKFRLTDRIPDRADVADMCDSIGHMFRPPCQPVEDAQRPISVEVQLNSVLFHLSRALIGSSTRSVSPRDPHQPEAESPSKLVTHNTLEVQLSYNSSDIAVLVITRFINDFDTVVLIFSYNIWSNAHLWQSLDAVLSKPRATNISVELKPDQRMRPIDSSQCPKELQSIALPKCTARGILHSDCLEWGCTIHQS</sequence>
<reference evidence="2" key="1">
    <citation type="journal article" date="2021" name="New Phytol.">
        <title>Evolutionary innovations through gain and loss of genes in the ectomycorrhizal Boletales.</title>
        <authorList>
            <person name="Wu G."/>
            <person name="Miyauchi S."/>
            <person name="Morin E."/>
            <person name="Kuo A."/>
            <person name="Drula E."/>
            <person name="Varga T."/>
            <person name="Kohler A."/>
            <person name="Feng B."/>
            <person name="Cao Y."/>
            <person name="Lipzen A."/>
            <person name="Daum C."/>
            <person name="Hundley H."/>
            <person name="Pangilinan J."/>
            <person name="Johnson J."/>
            <person name="Barry K."/>
            <person name="LaButti K."/>
            <person name="Ng V."/>
            <person name="Ahrendt S."/>
            <person name="Min B."/>
            <person name="Choi I.G."/>
            <person name="Park H."/>
            <person name="Plett J.M."/>
            <person name="Magnuson J."/>
            <person name="Spatafora J.W."/>
            <person name="Nagy L.G."/>
            <person name="Henrissat B."/>
            <person name="Grigoriev I.V."/>
            <person name="Yang Z.L."/>
            <person name="Xu J."/>
            <person name="Martin F.M."/>
        </authorList>
    </citation>
    <scope>NUCLEOTIDE SEQUENCE</scope>
    <source>
        <strain evidence="2">KKN 215</strain>
    </source>
</reference>
<name>A0A8K0XLU8_9AGAR</name>
<evidence type="ECO:0000256" key="1">
    <source>
        <dbReference type="SAM" id="MobiDB-lite"/>
    </source>
</evidence>
<evidence type="ECO:0000313" key="2">
    <source>
        <dbReference type="EMBL" id="KAH8091421.1"/>
    </source>
</evidence>
<proteinExistence type="predicted"/>
<feature type="region of interest" description="Disordered" evidence="1">
    <location>
        <begin position="321"/>
        <end position="340"/>
    </location>
</feature>
<protein>
    <recommendedName>
        <fullName evidence="4">F-box domain-containing protein</fullName>
    </recommendedName>
</protein>
<evidence type="ECO:0008006" key="4">
    <source>
        <dbReference type="Google" id="ProtNLM"/>
    </source>
</evidence>
<dbReference type="AlphaFoldDB" id="A0A8K0XLU8"/>
<accession>A0A8K0XLU8</accession>
<evidence type="ECO:0000313" key="3">
    <source>
        <dbReference type="Proteomes" id="UP000813824"/>
    </source>
</evidence>
<organism evidence="2 3">
    <name type="scientific">Cristinia sonorae</name>
    <dbReference type="NCBI Taxonomy" id="1940300"/>
    <lineage>
        <taxon>Eukaryota</taxon>
        <taxon>Fungi</taxon>
        <taxon>Dikarya</taxon>
        <taxon>Basidiomycota</taxon>
        <taxon>Agaricomycotina</taxon>
        <taxon>Agaricomycetes</taxon>
        <taxon>Agaricomycetidae</taxon>
        <taxon>Agaricales</taxon>
        <taxon>Pleurotineae</taxon>
        <taxon>Stephanosporaceae</taxon>
        <taxon>Cristinia</taxon>
    </lineage>
</organism>